<evidence type="ECO:0000313" key="5">
    <source>
        <dbReference type="Proteomes" id="UP000663854"/>
    </source>
</evidence>
<keyword evidence="2" id="KW-0802">TPR repeat</keyword>
<dbReference type="PANTHER" id="PTHR44943:SF8">
    <property type="entry name" value="TPR REPEAT-CONTAINING PROTEIN MJ0263"/>
    <property type="match status" value="1"/>
</dbReference>
<protein>
    <recommendedName>
        <fullName evidence="6">Tetratricopeptide repeat protein</fullName>
    </recommendedName>
</protein>
<dbReference type="InterPro" id="IPR019734">
    <property type="entry name" value="TPR_rpt"/>
</dbReference>
<evidence type="ECO:0008006" key="6">
    <source>
        <dbReference type="Google" id="ProtNLM"/>
    </source>
</evidence>
<evidence type="ECO:0000256" key="3">
    <source>
        <dbReference type="SAM" id="MobiDB-lite"/>
    </source>
</evidence>
<dbReference type="Pfam" id="PF13181">
    <property type="entry name" value="TPR_8"/>
    <property type="match status" value="1"/>
</dbReference>
<dbReference type="EMBL" id="CAJNOH010000092">
    <property type="protein sequence ID" value="CAF0859926.1"/>
    <property type="molecule type" value="Genomic_DNA"/>
</dbReference>
<proteinExistence type="predicted"/>
<dbReference type="PANTHER" id="PTHR44943">
    <property type="entry name" value="CELLULOSE SYNTHASE OPERON PROTEIN C"/>
    <property type="match status" value="1"/>
</dbReference>
<accession>A0A813WE78</accession>
<dbReference type="SMART" id="SM00028">
    <property type="entry name" value="TPR"/>
    <property type="match status" value="2"/>
</dbReference>
<dbReference type="Proteomes" id="UP000663854">
    <property type="component" value="Unassembled WGS sequence"/>
</dbReference>
<evidence type="ECO:0000256" key="1">
    <source>
        <dbReference type="ARBA" id="ARBA00022737"/>
    </source>
</evidence>
<comment type="caution">
    <text evidence="4">The sequence shown here is derived from an EMBL/GenBank/DDBJ whole genome shotgun (WGS) entry which is preliminary data.</text>
</comment>
<dbReference type="AlphaFoldDB" id="A0A813WE78"/>
<evidence type="ECO:0000256" key="2">
    <source>
        <dbReference type="ARBA" id="ARBA00022803"/>
    </source>
</evidence>
<dbReference type="Gene3D" id="1.25.40.10">
    <property type="entry name" value="Tetratricopeptide repeat domain"/>
    <property type="match status" value="1"/>
</dbReference>
<gene>
    <name evidence="4" type="ORF">PYM288_LOCUS7503</name>
</gene>
<dbReference type="SUPFAM" id="SSF48452">
    <property type="entry name" value="TPR-like"/>
    <property type="match status" value="1"/>
</dbReference>
<name>A0A813WE78_9BILA</name>
<dbReference type="InterPro" id="IPR051685">
    <property type="entry name" value="Ycf3/AcsC/BcsC/TPR_MFPF"/>
</dbReference>
<organism evidence="4 5">
    <name type="scientific">Rotaria sordida</name>
    <dbReference type="NCBI Taxonomy" id="392033"/>
    <lineage>
        <taxon>Eukaryota</taxon>
        <taxon>Metazoa</taxon>
        <taxon>Spiralia</taxon>
        <taxon>Gnathifera</taxon>
        <taxon>Rotifera</taxon>
        <taxon>Eurotatoria</taxon>
        <taxon>Bdelloidea</taxon>
        <taxon>Philodinida</taxon>
        <taxon>Philodinidae</taxon>
        <taxon>Rotaria</taxon>
    </lineage>
</organism>
<sequence>MNAAKQKFEQAITATIEAKGKNKGKANADILNAIGRANADGSSKVGDPNYGIEKLKQAGALSLTNAEIYVNMGILYQKIGGEMGGEAVKAYTEATTRDPKNANAFWHIGMIYGSQNNKELMEQFFSSSIAADPAFPRTYLSWFTYYNDKVKDYDKALEYVDKMLILIPGDPDALNYKKAIEYNKSKPATKPATKGTSGSTSPPAKPAGGGGGHK</sequence>
<keyword evidence="1" id="KW-0677">Repeat</keyword>
<feature type="region of interest" description="Disordered" evidence="3">
    <location>
        <begin position="185"/>
        <end position="214"/>
    </location>
</feature>
<evidence type="ECO:0000313" key="4">
    <source>
        <dbReference type="EMBL" id="CAF0859926.1"/>
    </source>
</evidence>
<reference evidence="4" key="1">
    <citation type="submission" date="2021-02" db="EMBL/GenBank/DDBJ databases">
        <authorList>
            <person name="Nowell W R."/>
        </authorList>
    </citation>
    <scope>NUCLEOTIDE SEQUENCE</scope>
</reference>
<dbReference type="InterPro" id="IPR011990">
    <property type="entry name" value="TPR-like_helical_dom_sf"/>
</dbReference>